<evidence type="ECO:0000256" key="1">
    <source>
        <dbReference type="SAM" id="MobiDB-lite"/>
    </source>
</evidence>
<feature type="region of interest" description="Disordered" evidence="1">
    <location>
        <begin position="69"/>
        <end position="156"/>
    </location>
</feature>
<reference evidence="2 3" key="1">
    <citation type="submission" date="2023-01" db="EMBL/GenBank/DDBJ databases">
        <title>Analysis of 21 Apiospora genomes using comparative genomics revels a genus with tremendous synthesis potential of carbohydrate active enzymes and secondary metabolites.</title>
        <authorList>
            <person name="Sorensen T."/>
        </authorList>
    </citation>
    <scope>NUCLEOTIDE SEQUENCE [LARGE SCALE GENOMIC DNA]</scope>
    <source>
        <strain evidence="2 3">CBS 83171</strain>
    </source>
</reference>
<dbReference type="EMBL" id="JAQQWM010000008">
    <property type="protein sequence ID" value="KAK8052999.1"/>
    <property type="molecule type" value="Genomic_DNA"/>
</dbReference>
<evidence type="ECO:0000313" key="2">
    <source>
        <dbReference type="EMBL" id="KAK8052999.1"/>
    </source>
</evidence>
<protein>
    <submittedName>
        <fullName evidence="2">Uncharacterized protein</fullName>
    </submittedName>
</protein>
<sequence length="156" mass="17376">MAIPMTAAEKQEYEDNVRLDNAIWQQYRILGEWPSRNDPVIQNMKSNTPRVRTGATQAPVRAGIAGAVGYTPEVATKPPPSQPDAEERGKRREAERTTLGAFDLPPRYRYRRLLGRGGPGHGLEDDVHPAQQPRGGADRFRAQDGGRLQVQQRPPT</sequence>
<accession>A0ABR1U4Y9</accession>
<proteinExistence type="predicted"/>
<feature type="compositionally biased region" description="Basic and acidic residues" evidence="1">
    <location>
        <begin position="85"/>
        <end position="96"/>
    </location>
</feature>
<evidence type="ECO:0000313" key="3">
    <source>
        <dbReference type="Proteomes" id="UP001446871"/>
    </source>
</evidence>
<comment type="caution">
    <text evidence="2">The sequence shown here is derived from an EMBL/GenBank/DDBJ whole genome shotgun (WGS) entry which is preliminary data.</text>
</comment>
<gene>
    <name evidence="2" type="ORF">PG996_012300</name>
</gene>
<keyword evidence="3" id="KW-1185">Reference proteome</keyword>
<dbReference type="Proteomes" id="UP001446871">
    <property type="component" value="Unassembled WGS sequence"/>
</dbReference>
<name>A0ABR1U4Y9_9PEZI</name>
<organism evidence="2 3">
    <name type="scientific">Apiospora saccharicola</name>
    <dbReference type="NCBI Taxonomy" id="335842"/>
    <lineage>
        <taxon>Eukaryota</taxon>
        <taxon>Fungi</taxon>
        <taxon>Dikarya</taxon>
        <taxon>Ascomycota</taxon>
        <taxon>Pezizomycotina</taxon>
        <taxon>Sordariomycetes</taxon>
        <taxon>Xylariomycetidae</taxon>
        <taxon>Amphisphaeriales</taxon>
        <taxon>Apiosporaceae</taxon>
        <taxon>Apiospora</taxon>
    </lineage>
</organism>